<accession>A0A165VM63</accession>
<evidence type="ECO:0000313" key="2">
    <source>
        <dbReference type="EMBL" id="KZL14447.1"/>
    </source>
</evidence>
<name>A0A165VM63_9HYPH</name>
<reference evidence="2 3" key="1">
    <citation type="journal article" date="2016" name="Front. Microbiol.">
        <title>Comparative Genomic Analysis Reveals a Diverse Repertoire of Genes Involved in Prokaryote-Eukaryote Interactions within the Pseudovibrio Genus.</title>
        <authorList>
            <person name="Romano S."/>
            <person name="Fernandez-Guerra A."/>
            <person name="Reen F.J."/>
            <person name="Glockner F.O."/>
            <person name="Crowley S.P."/>
            <person name="O'Sullivan O."/>
            <person name="Cotter P.D."/>
            <person name="Adams C."/>
            <person name="Dobson A.D."/>
            <person name="O'Gara F."/>
        </authorList>
    </citation>
    <scope>NUCLEOTIDE SEQUENCE [LARGE SCALE GENOMIC DNA]</scope>
    <source>
        <strain evidence="2 3">Ad2</strain>
    </source>
</reference>
<evidence type="ECO:0000259" key="1">
    <source>
        <dbReference type="Pfam" id="PF03756"/>
    </source>
</evidence>
<dbReference type="InterPro" id="IPR005509">
    <property type="entry name" value="AfsA_hotdog_dom"/>
</dbReference>
<dbReference type="STRING" id="989403.SAMN05421798_1393"/>
<feature type="domain" description="A-factor biosynthesis hotdog" evidence="1">
    <location>
        <begin position="78"/>
        <end position="209"/>
    </location>
</feature>
<comment type="caution">
    <text evidence="2">The sequence shown here is derived from an EMBL/GenBank/DDBJ whole genome shotgun (WGS) entry which is preliminary data.</text>
</comment>
<gene>
    <name evidence="2" type="ORF">PsAD2_03742</name>
</gene>
<dbReference type="EMBL" id="LMCB01000089">
    <property type="protein sequence ID" value="KZL14447.1"/>
    <property type="molecule type" value="Genomic_DNA"/>
</dbReference>
<dbReference type="OrthoDB" id="7838374at2"/>
<dbReference type="RefSeq" id="WP_068009412.1">
    <property type="nucleotide sequence ID" value="NZ_FOFM01000039.1"/>
</dbReference>
<proteinExistence type="predicted"/>
<dbReference type="PATRIC" id="fig|989403.3.peg.4073"/>
<sequence length="254" mass="28167">MQVIVGDRFNNFAEVAGAITTQDAIRGLTNGAAYKGFILGQGVHDKDAHVISVLSRALGLPCISLADDPAKAGREICHKHFQHNELISFPRKVEDNVFEADVLVDDRNEIMSDHVTGCHLQGMLLIEGIRQMFIAVSETQYEHLGVPVGGYVVFNKLDVKFEQFAFPIATSLRQTVNDFTQPRDDRARFVATVEVFQEQGRVATAEVDYTVFENTSLQPKEEKLAQKAVQRLLTKYAPDPVTLNELAQPLKAVG</sequence>
<dbReference type="Pfam" id="PF03756">
    <property type="entry name" value="AfsA"/>
    <property type="match status" value="1"/>
</dbReference>
<organism evidence="2 3">
    <name type="scientific">Pseudovibrio axinellae</name>
    <dbReference type="NCBI Taxonomy" id="989403"/>
    <lineage>
        <taxon>Bacteria</taxon>
        <taxon>Pseudomonadati</taxon>
        <taxon>Pseudomonadota</taxon>
        <taxon>Alphaproteobacteria</taxon>
        <taxon>Hyphomicrobiales</taxon>
        <taxon>Stappiaceae</taxon>
        <taxon>Pseudovibrio</taxon>
    </lineage>
</organism>
<dbReference type="Proteomes" id="UP000076577">
    <property type="component" value="Unassembled WGS sequence"/>
</dbReference>
<keyword evidence="3" id="KW-1185">Reference proteome</keyword>
<evidence type="ECO:0000313" key="3">
    <source>
        <dbReference type="Proteomes" id="UP000076577"/>
    </source>
</evidence>
<dbReference type="AlphaFoldDB" id="A0A165VM63"/>
<protein>
    <submittedName>
        <fullName evidence="2">A-factor biosynthesis hotdog domain protein</fullName>
    </submittedName>
</protein>